<dbReference type="PANTHER" id="PTHR23023">
    <property type="entry name" value="DIMETHYLANILINE MONOOXYGENASE"/>
    <property type="match status" value="1"/>
</dbReference>
<evidence type="ECO:0000256" key="2">
    <source>
        <dbReference type="ARBA" id="ARBA00004389"/>
    </source>
</evidence>
<keyword evidence="20" id="KW-1185">Reference proteome</keyword>
<reference evidence="19" key="2">
    <citation type="submission" date="2025-09" db="UniProtKB">
        <authorList>
            <consortium name="Ensembl"/>
        </authorList>
    </citation>
    <scope>IDENTIFICATION</scope>
</reference>
<keyword evidence="4 18" id="KW-0285">Flavoprotein</keyword>
<evidence type="ECO:0000256" key="15">
    <source>
        <dbReference type="ARBA" id="ARBA00048041"/>
    </source>
</evidence>
<keyword evidence="5" id="KW-0812">Transmembrane</keyword>
<dbReference type="GO" id="GO:0005789">
    <property type="term" value="C:endoplasmic reticulum membrane"/>
    <property type="evidence" value="ECO:0007669"/>
    <property type="project" value="UniProtKB-SubCell"/>
</dbReference>
<evidence type="ECO:0000256" key="11">
    <source>
        <dbReference type="ARBA" id="ARBA00023033"/>
    </source>
</evidence>
<dbReference type="Proteomes" id="UP000261560">
    <property type="component" value="Unplaced"/>
</dbReference>
<evidence type="ECO:0000256" key="4">
    <source>
        <dbReference type="ARBA" id="ARBA00022630"/>
    </source>
</evidence>
<dbReference type="InterPro" id="IPR002253">
    <property type="entry name" value="Flavin_mOase_1"/>
</dbReference>
<dbReference type="STRING" id="30732.ENSOMEP00000013319"/>
<protein>
    <recommendedName>
        <fullName evidence="18">Flavin-containing monooxygenase</fullName>
        <ecNumber evidence="18">1.-.-.-</ecNumber>
    </recommendedName>
</protein>
<dbReference type="InterPro" id="IPR050346">
    <property type="entry name" value="FMO-like"/>
</dbReference>
<dbReference type="PRINTS" id="PR00370">
    <property type="entry name" value="FMOXYGENASE"/>
</dbReference>
<comment type="function">
    <text evidence="13">Broad spectrum monooxygenase that catalyzes the oxygenation of a wide variety of nitrogen- and sulfur-containing compounds including xenobiotics. Catalyzes the S-oxygenation of hypotaurine to produce taurine, an organic osmolyte involved in cell volume regulation as well as a variety of cytoprotective and developmental processes. In vitro, catalyzes the N-oxygenation of trimethylamine (TMA) to produce trimethylamine N-oxide (TMAO) and could therefore participate to the detoxification of this compound that is generated by the action of gut microbiota from dietary precursors such as choline, choline containing compounds, betaine or L-carnitine.</text>
</comment>
<accession>A0A3B3C6V1</accession>
<dbReference type="PRINTS" id="PR01121">
    <property type="entry name" value="FMOXYGENASE1"/>
</dbReference>
<evidence type="ECO:0000256" key="6">
    <source>
        <dbReference type="ARBA" id="ARBA00022824"/>
    </source>
</evidence>
<dbReference type="Ensembl" id="ENSOMET00000020906.1">
    <property type="protein sequence ID" value="ENSOMEP00000013319.1"/>
    <property type="gene ID" value="ENSOMEG00000014757.1"/>
</dbReference>
<keyword evidence="9" id="KW-1133">Transmembrane helix</keyword>
<evidence type="ECO:0000256" key="8">
    <source>
        <dbReference type="ARBA" id="ARBA00022857"/>
    </source>
</evidence>
<evidence type="ECO:0000256" key="5">
    <source>
        <dbReference type="ARBA" id="ARBA00022692"/>
    </source>
</evidence>
<evidence type="ECO:0000256" key="10">
    <source>
        <dbReference type="ARBA" id="ARBA00023002"/>
    </source>
</evidence>
<evidence type="ECO:0000256" key="7">
    <source>
        <dbReference type="ARBA" id="ARBA00022827"/>
    </source>
</evidence>
<dbReference type="PaxDb" id="30732-ENSOMEP00000013319"/>
<dbReference type="GO" id="GO:0050661">
    <property type="term" value="F:NADP binding"/>
    <property type="evidence" value="ECO:0007669"/>
    <property type="project" value="InterPro"/>
</dbReference>
<dbReference type="FunFam" id="3.50.50.60:FF:000159">
    <property type="entry name" value="Dimethylaniline monooxygenase [N-oxide-forming]"/>
    <property type="match status" value="1"/>
</dbReference>
<evidence type="ECO:0000256" key="17">
    <source>
        <dbReference type="ARBA" id="ARBA00049443"/>
    </source>
</evidence>
<sequence>VFTPKTQSRPTPGSPHYDLCEVSEPNRASIYRSLTINIWKEMMCYSDFPIPADYPNYMHHSKILKYFRMYAEHFKLLQRIRFQTLVRRVTQRPDFSRTGQWEVVVETKDGNEESHIFDAIICCSGHFNYPNLPLKDFPGIESFEGKYFHSWDYKGPEDMYGKRVVVIGIGNSGGDIAVESSRVAEEVFLSTRSGAWVIRQVSDNGLPVDKFNTRFVHVLFKLLPMSFLNWLGEKKLNSMY</sequence>
<dbReference type="GO" id="GO:0004499">
    <property type="term" value="F:N,N-dimethylaniline monooxygenase activity"/>
    <property type="evidence" value="ECO:0007669"/>
    <property type="project" value="InterPro"/>
</dbReference>
<evidence type="ECO:0000256" key="18">
    <source>
        <dbReference type="RuleBase" id="RU361177"/>
    </source>
</evidence>
<dbReference type="GO" id="GO:0050660">
    <property type="term" value="F:flavin adenine dinucleotide binding"/>
    <property type="evidence" value="ECO:0007669"/>
    <property type="project" value="InterPro"/>
</dbReference>
<proteinExistence type="inferred from homology"/>
<dbReference type="GO" id="GO:0047822">
    <property type="term" value="F:hypotaurine monooxygenase activity"/>
    <property type="evidence" value="ECO:0007669"/>
    <property type="project" value="RHEA"/>
</dbReference>
<comment type="catalytic activity">
    <reaction evidence="14">
        <text>hypotaurine + NADH + O2 + H(+) = taurine + NAD(+) + H2O</text>
        <dbReference type="Rhea" id="RHEA:74111"/>
        <dbReference type="ChEBI" id="CHEBI:15377"/>
        <dbReference type="ChEBI" id="CHEBI:15378"/>
        <dbReference type="ChEBI" id="CHEBI:15379"/>
        <dbReference type="ChEBI" id="CHEBI:57540"/>
        <dbReference type="ChEBI" id="CHEBI:57853"/>
        <dbReference type="ChEBI" id="CHEBI:57945"/>
        <dbReference type="ChEBI" id="CHEBI:507393"/>
        <dbReference type="EC" id="1.14.13.8"/>
    </reaction>
    <physiologicalReaction direction="left-to-right" evidence="14">
        <dbReference type="Rhea" id="RHEA:74112"/>
    </physiologicalReaction>
</comment>
<dbReference type="SUPFAM" id="SSF51905">
    <property type="entry name" value="FAD/NAD(P)-binding domain"/>
    <property type="match status" value="1"/>
</dbReference>
<reference evidence="19" key="1">
    <citation type="submission" date="2025-08" db="UniProtKB">
        <authorList>
            <consortium name="Ensembl"/>
        </authorList>
    </citation>
    <scope>IDENTIFICATION</scope>
</reference>
<keyword evidence="11 18" id="KW-0503">Monooxygenase</keyword>
<evidence type="ECO:0000313" key="19">
    <source>
        <dbReference type="Ensembl" id="ENSOMEP00000013319.1"/>
    </source>
</evidence>
<keyword evidence="12" id="KW-0472">Membrane</keyword>
<evidence type="ECO:0000313" key="20">
    <source>
        <dbReference type="Proteomes" id="UP000261560"/>
    </source>
</evidence>
<evidence type="ECO:0000256" key="3">
    <source>
        <dbReference type="ARBA" id="ARBA00009183"/>
    </source>
</evidence>
<evidence type="ECO:0000256" key="1">
    <source>
        <dbReference type="ARBA" id="ARBA00001974"/>
    </source>
</evidence>
<dbReference type="Pfam" id="PF00743">
    <property type="entry name" value="FMO-like"/>
    <property type="match status" value="1"/>
</dbReference>
<comment type="catalytic activity">
    <reaction evidence="15">
        <text>hypotaurine + NADPH + O2 + H(+) = taurine + NADP(+) + H2O</text>
        <dbReference type="Rhea" id="RHEA:69819"/>
        <dbReference type="ChEBI" id="CHEBI:15377"/>
        <dbReference type="ChEBI" id="CHEBI:15378"/>
        <dbReference type="ChEBI" id="CHEBI:15379"/>
        <dbReference type="ChEBI" id="CHEBI:57783"/>
        <dbReference type="ChEBI" id="CHEBI:57853"/>
        <dbReference type="ChEBI" id="CHEBI:58349"/>
        <dbReference type="ChEBI" id="CHEBI:507393"/>
        <dbReference type="EC" id="1.14.13.8"/>
    </reaction>
    <physiologicalReaction direction="left-to-right" evidence="15">
        <dbReference type="Rhea" id="RHEA:69820"/>
    </physiologicalReaction>
</comment>
<comment type="catalytic activity">
    <reaction evidence="17">
        <text>N,N-dimethylaniline + NADPH + O2 + H(+) = N,N-dimethylaniline N-oxide + NADP(+) + H2O</text>
        <dbReference type="Rhea" id="RHEA:24468"/>
        <dbReference type="ChEBI" id="CHEBI:15377"/>
        <dbReference type="ChEBI" id="CHEBI:15378"/>
        <dbReference type="ChEBI" id="CHEBI:15379"/>
        <dbReference type="ChEBI" id="CHEBI:16269"/>
        <dbReference type="ChEBI" id="CHEBI:17735"/>
        <dbReference type="ChEBI" id="CHEBI:57783"/>
        <dbReference type="ChEBI" id="CHEBI:58349"/>
        <dbReference type="EC" id="1.14.13.8"/>
    </reaction>
    <physiologicalReaction direction="left-to-right" evidence="17">
        <dbReference type="Rhea" id="RHEA:24469"/>
    </physiologicalReaction>
</comment>
<comment type="cofactor">
    <cofactor evidence="1 18">
        <name>FAD</name>
        <dbReference type="ChEBI" id="CHEBI:57692"/>
    </cofactor>
</comment>
<dbReference type="InterPro" id="IPR020946">
    <property type="entry name" value="Flavin_mOase-like"/>
</dbReference>
<comment type="subcellular location">
    <subcellularLocation>
        <location evidence="2">Endoplasmic reticulum membrane</location>
        <topology evidence="2">Single-pass membrane protein</topology>
    </subcellularLocation>
</comment>
<keyword evidence="10 18" id="KW-0560">Oxidoreductase</keyword>
<evidence type="ECO:0000256" key="9">
    <source>
        <dbReference type="ARBA" id="ARBA00022989"/>
    </source>
</evidence>
<dbReference type="GeneTree" id="ENSGT00940000160836"/>
<dbReference type="AlphaFoldDB" id="A0A3B3C6V1"/>
<evidence type="ECO:0000256" key="12">
    <source>
        <dbReference type="ARBA" id="ARBA00023136"/>
    </source>
</evidence>
<dbReference type="OMA" id="FELVVIC"/>
<keyword evidence="8" id="KW-0521">NADP</keyword>
<comment type="similarity">
    <text evidence="3 18">Belongs to the FMO family.</text>
</comment>
<dbReference type="EC" id="1.-.-.-" evidence="18"/>
<dbReference type="InterPro" id="IPR000960">
    <property type="entry name" value="Flavin_mOase"/>
</dbReference>
<organism evidence="19 20">
    <name type="scientific">Oryzias melastigma</name>
    <name type="common">Marine medaka</name>
    <dbReference type="NCBI Taxonomy" id="30732"/>
    <lineage>
        <taxon>Eukaryota</taxon>
        <taxon>Metazoa</taxon>
        <taxon>Chordata</taxon>
        <taxon>Craniata</taxon>
        <taxon>Vertebrata</taxon>
        <taxon>Euteleostomi</taxon>
        <taxon>Actinopterygii</taxon>
        <taxon>Neopterygii</taxon>
        <taxon>Teleostei</taxon>
        <taxon>Neoteleostei</taxon>
        <taxon>Acanthomorphata</taxon>
        <taxon>Ovalentaria</taxon>
        <taxon>Atherinomorphae</taxon>
        <taxon>Beloniformes</taxon>
        <taxon>Adrianichthyidae</taxon>
        <taxon>Oryziinae</taxon>
        <taxon>Oryzias</taxon>
    </lineage>
</organism>
<evidence type="ECO:0000256" key="16">
    <source>
        <dbReference type="ARBA" id="ARBA00048088"/>
    </source>
</evidence>
<dbReference type="GO" id="GO:0034899">
    <property type="term" value="F:trimethylamine monooxygenase activity"/>
    <property type="evidence" value="ECO:0007669"/>
    <property type="project" value="UniProtKB-EC"/>
</dbReference>
<evidence type="ECO:0000256" key="14">
    <source>
        <dbReference type="ARBA" id="ARBA00047338"/>
    </source>
</evidence>
<keyword evidence="7 18" id="KW-0274">FAD</keyword>
<name>A0A3B3C6V1_ORYME</name>
<comment type="catalytic activity">
    <reaction evidence="16">
        <text>trimethylamine + NADPH + O2 = trimethylamine N-oxide + NADP(+) + H2O</text>
        <dbReference type="Rhea" id="RHEA:31979"/>
        <dbReference type="ChEBI" id="CHEBI:15377"/>
        <dbReference type="ChEBI" id="CHEBI:15379"/>
        <dbReference type="ChEBI" id="CHEBI:15724"/>
        <dbReference type="ChEBI" id="CHEBI:57783"/>
        <dbReference type="ChEBI" id="CHEBI:58349"/>
        <dbReference type="ChEBI" id="CHEBI:58389"/>
        <dbReference type="EC" id="1.14.13.148"/>
    </reaction>
    <physiologicalReaction direction="left-to-right" evidence="16">
        <dbReference type="Rhea" id="RHEA:31980"/>
    </physiologicalReaction>
</comment>
<evidence type="ECO:0000256" key="13">
    <source>
        <dbReference type="ARBA" id="ARBA00045957"/>
    </source>
</evidence>
<dbReference type="InterPro" id="IPR036188">
    <property type="entry name" value="FAD/NAD-bd_sf"/>
</dbReference>
<dbReference type="Gene3D" id="3.50.50.60">
    <property type="entry name" value="FAD/NAD(P)-binding domain"/>
    <property type="match status" value="1"/>
</dbReference>
<keyword evidence="6" id="KW-0256">Endoplasmic reticulum</keyword>